<dbReference type="InterPro" id="IPR050208">
    <property type="entry name" value="MHC_class-I_related"/>
</dbReference>
<comment type="caution">
    <text evidence="5">The sequence shown here is derived from an EMBL/GenBank/DDBJ whole genome shotgun (WGS) entry which is preliminary data.</text>
</comment>
<dbReference type="Pfam" id="PF07654">
    <property type="entry name" value="C1-set"/>
    <property type="match status" value="1"/>
</dbReference>
<dbReference type="InterPro" id="IPR036179">
    <property type="entry name" value="Ig-like_dom_sf"/>
</dbReference>
<keyword evidence="3" id="KW-0472">Membrane</keyword>
<dbReference type="InterPro" id="IPR011161">
    <property type="entry name" value="MHC_I-like_Ag-recog"/>
</dbReference>
<dbReference type="Gene3D" id="3.30.500.10">
    <property type="entry name" value="MHC class I-like antigen recognition-like"/>
    <property type="match status" value="1"/>
</dbReference>
<reference evidence="5 6" key="1">
    <citation type="submission" date="2024-09" db="EMBL/GenBank/DDBJ databases">
        <title>A chromosome-level genome assembly of Gray's grenadier anchovy, Coilia grayii.</title>
        <authorList>
            <person name="Fu Z."/>
        </authorList>
    </citation>
    <scope>NUCLEOTIDE SEQUENCE [LARGE SCALE GENOMIC DNA]</scope>
    <source>
        <strain evidence="5">G4</strain>
        <tissue evidence="5">Muscle</tissue>
    </source>
</reference>
<dbReference type="InterPro" id="IPR013783">
    <property type="entry name" value="Ig-like_fold"/>
</dbReference>
<evidence type="ECO:0000256" key="1">
    <source>
        <dbReference type="ARBA" id="ARBA00023180"/>
    </source>
</evidence>
<dbReference type="PROSITE" id="PS50835">
    <property type="entry name" value="IG_LIKE"/>
    <property type="match status" value="1"/>
</dbReference>
<dbReference type="SUPFAM" id="SSF54452">
    <property type="entry name" value="MHC antigen-recognition domain"/>
    <property type="match status" value="1"/>
</dbReference>
<dbReference type="AlphaFoldDB" id="A0ABD1KAM6"/>
<dbReference type="SUPFAM" id="SSF48726">
    <property type="entry name" value="Immunoglobulin"/>
    <property type="match status" value="1"/>
</dbReference>
<evidence type="ECO:0000259" key="4">
    <source>
        <dbReference type="PROSITE" id="PS50835"/>
    </source>
</evidence>
<sequence length="379" mass="43633">MCITSNDHLSHKIETYDLGYRSCNFIRIRNNNVVFFKGLHSFHRRCVATQGTLYPRNIQFVMVDDIMVYYYVHDVVESSMPKWLNHSEGILLWREMTRNLKYNRYIMDTAVRLTSKRFNHSHDHIYQAHGWCKWNAEEDSTSAAMGHAYDGKDFVSFHVPSRTWTAAVPEAVFYKRHREENIEDLYQLIGAYESTCVSWLKKLVTFSEKERKGKVPDATLFEHSSADSSHEKITCLVTGFYPRAVKVEWLNQTGHILDGVSGGEVLPNGDGTYQVRRTLKVPVGAQRSQIYRCFVEHSSLAGNITLEWEPKRALFIYMGCSIGITAVMVLVLIVFIKKFKSTKTHVQESHRGEDVNLPLQQNTEETSTFALNTALQSDN</sequence>
<dbReference type="PROSITE" id="PS00290">
    <property type="entry name" value="IG_MHC"/>
    <property type="match status" value="1"/>
</dbReference>
<dbReference type="InterPro" id="IPR037055">
    <property type="entry name" value="MHC_I-like_Ag-recog_sf"/>
</dbReference>
<dbReference type="Gene3D" id="2.60.40.10">
    <property type="entry name" value="Immunoglobulins"/>
    <property type="match status" value="1"/>
</dbReference>
<protein>
    <recommendedName>
        <fullName evidence="4">Ig-like domain-containing protein</fullName>
    </recommendedName>
</protein>
<name>A0ABD1KAM6_9TELE</name>
<dbReference type="Proteomes" id="UP001591681">
    <property type="component" value="Unassembled WGS sequence"/>
</dbReference>
<feature type="domain" description="Ig-like" evidence="4">
    <location>
        <begin position="216"/>
        <end position="305"/>
    </location>
</feature>
<dbReference type="PANTHER" id="PTHR16675">
    <property type="entry name" value="MHC CLASS I-RELATED"/>
    <property type="match status" value="1"/>
</dbReference>
<dbReference type="InterPro" id="IPR003006">
    <property type="entry name" value="Ig/MHC_CS"/>
</dbReference>
<evidence type="ECO:0000256" key="2">
    <source>
        <dbReference type="ARBA" id="ARBA00023319"/>
    </source>
</evidence>
<dbReference type="PANTHER" id="PTHR16675:SF235">
    <property type="entry name" value="SHKT DOMAIN-CONTAINING PROTEIN"/>
    <property type="match status" value="1"/>
</dbReference>
<proteinExistence type="predicted"/>
<dbReference type="EMBL" id="JBHFQA010000007">
    <property type="protein sequence ID" value="KAL2096209.1"/>
    <property type="molecule type" value="Genomic_DNA"/>
</dbReference>
<evidence type="ECO:0000256" key="3">
    <source>
        <dbReference type="SAM" id="Phobius"/>
    </source>
</evidence>
<feature type="transmembrane region" description="Helical" evidence="3">
    <location>
        <begin position="314"/>
        <end position="336"/>
    </location>
</feature>
<dbReference type="InterPro" id="IPR011162">
    <property type="entry name" value="MHC_I/II-like_Ag-recog"/>
</dbReference>
<accession>A0ABD1KAM6</accession>
<dbReference type="Pfam" id="PF00129">
    <property type="entry name" value="MHC_I"/>
    <property type="match status" value="1"/>
</dbReference>
<keyword evidence="3" id="KW-1133">Transmembrane helix</keyword>
<evidence type="ECO:0000313" key="6">
    <source>
        <dbReference type="Proteomes" id="UP001591681"/>
    </source>
</evidence>
<evidence type="ECO:0000313" key="5">
    <source>
        <dbReference type="EMBL" id="KAL2096209.1"/>
    </source>
</evidence>
<gene>
    <name evidence="5" type="ORF">ACEWY4_008357</name>
</gene>
<dbReference type="InterPro" id="IPR003597">
    <property type="entry name" value="Ig_C1-set"/>
</dbReference>
<dbReference type="SMART" id="SM00407">
    <property type="entry name" value="IGc1"/>
    <property type="match status" value="1"/>
</dbReference>
<keyword evidence="6" id="KW-1185">Reference proteome</keyword>
<keyword evidence="2" id="KW-0393">Immunoglobulin domain</keyword>
<organism evidence="5 6">
    <name type="scientific">Coilia grayii</name>
    <name type="common">Gray's grenadier anchovy</name>
    <dbReference type="NCBI Taxonomy" id="363190"/>
    <lineage>
        <taxon>Eukaryota</taxon>
        <taxon>Metazoa</taxon>
        <taxon>Chordata</taxon>
        <taxon>Craniata</taxon>
        <taxon>Vertebrata</taxon>
        <taxon>Euteleostomi</taxon>
        <taxon>Actinopterygii</taxon>
        <taxon>Neopterygii</taxon>
        <taxon>Teleostei</taxon>
        <taxon>Clupei</taxon>
        <taxon>Clupeiformes</taxon>
        <taxon>Clupeoidei</taxon>
        <taxon>Engraulidae</taxon>
        <taxon>Coilinae</taxon>
        <taxon>Coilia</taxon>
    </lineage>
</organism>
<dbReference type="InterPro" id="IPR007110">
    <property type="entry name" value="Ig-like_dom"/>
</dbReference>
<keyword evidence="3" id="KW-0812">Transmembrane</keyword>
<keyword evidence="1" id="KW-0325">Glycoprotein</keyword>